<protein>
    <submittedName>
        <fullName evidence="2">Uncharacterized protein</fullName>
    </submittedName>
</protein>
<dbReference type="EMBL" id="OX459966">
    <property type="protein sequence ID" value="CAI9171009.1"/>
    <property type="molecule type" value="Genomic_DNA"/>
</dbReference>
<name>A0ABN8ZB90_RANTA</name>
<gene>
    <name evidence="2" type="ORF">MRATA1EN1_LOCUS19971</name>
</gene>
<accession>A0ABN8ZB90</accession>
<keyword evidence="1" id="KW-0732">Signal</keyword>
<feature type="signal peptide" evidence="1">
    <location>
        <begin position="1"/>
        <end position="19"/>
    </location>
</feature>
<evidence type="ECO:0000256" key="1">
    <source>
        <dbReference type="SAM" id="SignalP"/>
    </source>
</evidence>
<proteinExistence type="predicted"/>
<sequence length="118" mass="13493">MGSPLPGWGQNSLLLRVWCLPTAPYMDSDSNTPSLLFNDFTHTHSQIQGDICFKSTFHLESPHQIFLFNMLFEIPCFRDSAHVSGLPLGGENCKRCTKGMIMAHRKWQRKQKKNPQNT</sequence>
<evidence type="ECO:0000313" key="3">
    <source>
        <dbReference type="Proteomes" id="UP001176941"/>
    </source>
</evidence>
<evidence type="ECO:0000313" key="2">
    <source>
        <dbReference type="EMBL" id="CAI9171009.1"/>
    </source>
</evidence>
<reference evidence="2" key="1">
    <citation type="submission" date="2023-04" db="EMBL/GenBank/DDBJ databases">
        <authorList>
            <consortium name="ELIXIR-Norway"/>
        </authorList>
    </citation>
    <scope>NUCLEOTIDE SEQUENCE [LARGE SCALE GENOMIC DNA]</scope>
</reference>
<dbReference type="Proteomes" id="UP001176941">
    <property type="component" value="Chromosome 30"/>
</dbReference>
<feature type="chain" id="PRO_5045630290" evidence="1">
    <location>
        <begin position="20"/>
        <end position="118"/>
    </location>
</feature>
<organism evidence="2 3">
    <name type="scientific">Rangifer tarandus platyrhynchus</name>
    <name type="common">Svalbard reindeer</name>
    <dbReference type="NCBI Taxonomy" id="3082113"/>
    <lineage>
        <taxon>Eukaryota</taxon>
        <taxon>Metazoa</taxon>
        <taxon>Chordata</taxon>
        <taxon>Craniata</taxon>
        <taxon>Vertebrata</taxon>
        <taxon>Euteleostomi</taxon>
        <taxon>Mammalia</taxon>
        <taxon>Eutheria</taxon>
        <taxon>Laurasiatheria</taxon>
        <taxon>Artiodactyla</taxon>
        <taxon>Ruminantia</taxon>
        <taxon>Pecora</taxon>
        <taxon>Cervidae</taxon>
        <taxon>Odocoileinae</taxon>
        <taxon>Rangifer</taxon>
    </lineage>
</organism>
<keyword evidence="3" id="KW-1185">Reference proteome</keyword>